<dbReference type="PIRSF" id="PIRSF015921">
    <property type="entry name" value="FA_sphinglp_des"/>
    <property type="match status" value="1"/>
</dbReference>
<dbReference type="PANTHER" id="PTHR19353:SF19">
    <property type="entry name" value="DELTA(5) FATTY ACID DESATURASE C-RELATED"/>
    <property type="match status" value="1"/>
</dbReference>
<organism evidence="3 4">
    <name type="scientific">Agrococcus jejuensis</name>
    <dbReference type="NCBI Taxonomy" id="399736"/>
    <lineage>
        <taxon>Bacteria</taxon>
        <taxon>Bacillati</taxon>
        <taxon>Actinomycetota</taxon>
        <taxon>Actinomycetes</taxon>
        <taxon>Micrococcales</taxon>
        <taxon>Microbacteriaceae</taxon>
        <taxon>Agrococcus</taxon>
    </lineage>
</organism>
<dbReference type="GO" id="GO:0016717">
    <property type="term" value="F:oxidoreductase activity, acting on paired donors, with oxidation of a pair of donors resulting in the reduction of molecular oxygen to two molecules of water"/>
    <property type="evidence" value="ECO:0007669"/>
    <property type="project" value="TreeGrafter"/>
</dbReference>
<dbReference type="PANTHER" id="PTHR19353">
    <property type="entry name" value="FATTY ACID DESATURASE 2"/>
    <property type="match status" value="1"/>
</dbReference>
<dbReference type="OrthoDB" id="104711at2"/>
<feature type="domain" description="Fatty acid desaturase" evidence="2">
    <location>
        <begin position="70"/>
        <end position="328"/>
    </location>
</feature>
<dbReference type="Proteomes" id="UP000198822">
    <property type="component" value="Chromosome I"/>
</dbReference>
<dbReference type="GO" id="GO:0008610">
    <property type="term" value="P:lipid biosynthetic process"/>
    <property type="evidence" value="ECO:0007669"/>
    <property type="project" value="UniProtKB-ARBA"/>
</dbReference>
<accession>A0A1G8GNE6</accession>
<keyword evidence="1" id="KW-1133">Transmembrane helix</keyword>
<evidence type="ECO:0000313" key="3">
    <source>
        <dbReference type="EMBL" id="SDH95883.1"/>
    </source>
</evidence>
<feature type="transmembrane region" description="Helical" evidence="1">
    <location>
        <begin position="109"/>
        <end position="127"/>
    </location>
</feature>
<sequence>MTIALDGLGPVRTTKASGAARGPSTFSSLRASVQDRGLLNRTRTFYVLLCAGLGLALVGLGVAFVLLGDSWWQLAVAGALGILLTQFAFLGHEASHRQILASGPANDRLGRVLAVGIVGISYAWWMTKHTRHHANPNRRGHDPDVEWDTVSFLPEDAARQTGFLAALTRRQGALFFPLLTLEGANLHFRGLQLLVSREPVTGRWIELGMMAARWALYLGALFTMLPIGMAFAFLGVQLAVFGVYMGASFAPNHKGMPLVGADERLDFLTKQVRTSRDIRGGWWATALFGGLNHQVVHHLFPSMPRPHLAKTRDLVRAHCKTHGIPYTEANLVESYAIVIRYLNEVGLQARDPFDCPLVQRFRRR</sequence>
<feature type="transmembrane region" description="Helical" evidence="1">
    <location>
        <begin position="214"/>
        <end position="247"/>
    </location>
</feature>
<evidence type="ECO:0000313" key="4">
    <source>
        <dbReference type="Proteomes" id="UP000198822"/>
    </source>
</evidence>
<reference evidence="4" key="1">
    <citation type="submission" date="2016-10" db="EMBL/GenBank/DDBJ databases">
        <authorList>
            <person name="Varghese N."/>
            <person name="Submissions S."/>
        </authorList>
    </citation>
    <scope>NUCLEOTIDE SEQUENCE [LARGE SCALE GENOMIC DNA]</scope>
    <source>
        <strain evidence="4">DSM 22002</strain>
    </source>
</reference>
<feature type="transmembrane region" description="Helical" evidence="1">
    <location>
        <begin position="45"/>
        <end position="65"/>
    </location>
</feature>
<dbReference type="AlphaFoldDB" id="A0A1G8GNE6"/>
<protein>
    <submittedName>
        <fullName evidence="3">Fatty acid desaturase</fullName>
    </submittedName>
</protein>
<dbReference type="STRING" id="399736.SAMN04489720_3003"/>
<gene>
    <name evidence="3" type="ORF">SAMN04489720_3003</name>
</gene>
<dbReference type="Pfam" id="PF00487">
    <property type="entry name" value="FA_desaturase"/>
    <property type="match status" value="1"/>
</dbReference>
<evidence type="ECO:0000256" key="1">
    <source>
        <dbReference type="SAM" id="Phobius"/>
    </source>
</evidence>
<keyword evidence="1" id="KW-0812">Transmembrane</keyword>
<dbReference type="CDD" id="cd03506">
    <property type="entry name" value="Delta6-FADS-like"/>
    <property type="match status" value="1"/>
</dbReference>
<feature type="transmembrane region" description="Helical" evidence="1">
    <location>
        <begin position="71"/>
        <end position="89"/>
    </location>
</feature>
<keyword evidence="4" id="KW-1185">Reference proteome</keyword>
<dbReference type="EMBL" id="LT629695">
    <property type="protein sequence ID" value="SDH95883.1"/>
    <property type="molecule type" value="Genomic_DNA"/>
</dbReference>
<keyword evidence="1" id="KW-0472">Membrane</keyword>
<dbReference type="InterPro" id="IPR005804">
    <property type="entry name" value="FA_desaturase_dom"/>
</dbReference>
<evidence type="ECO:0000259" key="2">
    <source>
        <dbReference type="Pfam" id="PF00487"/>
    </source>
</evidence>
<proteinExistence type="predicted"/>
<name>A0A1G8GNE6_9MICO</name>
<dbReference type="RefSeq" id="WP_092506323.1">
    <property type="nucleotide sequence ID" value="NZ_LT629695.1"/>
</dbReference>
<dbReference type="InterPro" id="IPR012171">
    <property type="entry name" value="Fatty_acid_desaturase"/>
</dbReference>
<dbReference type="GO" id="GO:0016020">
    <property type="term" value="C:membrane"/>
    <property type="evidence" value="ECO:0007669"/>
    <property type="project" value="TreeGrafter"/>
</dbReference>